<dbReference type="InterPro" id="IPR005061">
    <property type="entry name" value="Ist1"/>
</dbReference>
<keyword evidence="4" id="KW-1185">Reference proteome</keyword>
<proteinExistence type="inferred from homology"/>
<feature type="region of interest" description="Disordered" evidence="2">
    <location>
        <begin position="358"/>
        <end position="381"/>
    </location>
</feature>
<dbReference type="FunFam" id="1.20.1260.60:FF:000002">
    <property type="entry name" value="Vacuolar protein sorting-associated protein IST1"/>
    <property type="match status" value="1"/>
</dbReference>
<organism evidence="3 4">
    <name type="scientific">Vicia faba</name>
    <name type="common">Broad bean</name>
    <name type="synonym">Faba vulgaris</name>
    <dbReference type="NCBI Taxonomy" id="3906"/>
    <lineage>
        <taxon>Eukaryota</taxon>
        <taxon>Viridiplantae</taxon>
        <taxon>Streptophyta</taxon>
        <taxon>Embryophyta</taxon>
        <taxon>Tracheophyta</taxon>
        <taxon>Spermatophyta</taxon>
        <taxon>Magnoliopsida</taxon>
        <taxon>eudicotyledons</taxon>
        <taxon>Gunneridae</taxon>
        <taxon>Pentapetalae</taxon>
        <taxon>rosids</taxon>
        <taxon>fabids</taxon>
        <taxon>Fabales</taxon>
        <taxon>Fabaceae</taxon>
        <taxon>Papilionoideae</taxon>
        <taxon>50 kb inversion clade</taxon>
        <taxon>NPAAA clade</taxon>
        <taxon>Hologalegina</taxon>
        <taxon>IRL clade</taxon>
        <taxon>Fabeae</taxon>
        <taxon>Vicia</taxon>
    </lineage>
</organism>
<name>A0AAV0Z4C8_VICFA</name>
<gene>
    <name evidence="3" type="ORF">VFH_I049400</name>
</gene>
<accession>A0AAV0Z4C8</accession>
<evidence type="ECO:0000256" key="2">
    <source>
        <dbReference type="SAM" id="MobiDB-lite"/>
    </source>
</evidence>
<comment type="similarity">
    <text evidence="1">Belongs to the IST1 family.</text>
</comment>
<evidence type="ECO:0000313" key="4">
    <source>
        <dbReference type="Proteomes" id="UP001157006"/>
    </source>
</evidence>
<dbReference type="EMBL" id="OX451735">
    <property type="protein sequence ID" value="CAI8592621.1"/>
    <property type="molecule type" value="Genomic_DNA"/>
</dbReference>
<evidence type="ECO:0000256" key="1">
    <source>
        <dbReference type="ARBA" id="ARBA00005536"/>
    </source>
</evidence>
<feature type="compositionally biased region" description="Basic residues" evidence="2">
    <location>
        <begin position="364"/>
        <end position="379"/>
    </location>
</feature>
<dbReference type="GO" id="GO:0015031">
    <property type="term" value="P:protein transport"/>
    <property type="evidence" value="ECO:0007669"/>
    <property type="project" value="InterPro"/>
</dbReference>
<dbReference type="PANTHER" id="PTHR12161">
    <property type="entry name" value="IST1 FAMILY MEMBER"/>
    <property type="match status" value="1"/>
</dbReference>
<reference evidence="3 4" key="1">
    <citation type="submission" date="2023-01" db="EMBL/GenBank/DDBJ databases">
        <authorList>
            <person name="Kreplak J."/>
        </authorList>
    </citation>
    <scope>NUCLEOTIDE SEQUENCE [LARGE SCALE GENOMIC DNA]</scope>
</reference>
<dbReference type="Proteomes" id="UP001157006">
    <property type="component" value="Chromosome 1S"/>
</dbReference>
<dbReference type="InterPro" id="IPR042277">
    <property type="entry name" value="IST1-like"/>
</dbReference>
<protein>
    <recommendedName>
        <fullName evidence="5">IST1-like protein</fullName>
    </recommendedName>
</protein>
<dbReference type="Gene3D" id="1.20.1260.60">
    <property type="entry name" value="Vacuolar protein sorting-associated protein Ist1"/>
    <property type="match status" value="1"/>
</dbReference>
<evidence type="ECO:0000313" key="3">
    <source>
        <dbReference type="EMBL" id="CAI8592621.1"/>
    </source>
</evidence>
<sequence>MFEILFGWSKASKCKSTIKKAICRIKFLKNKRQTIVKQLRNDLAELIQRGHEEAALNRVEQLIKDESLADAYELIEKNCEFILTQLSYIRKHKDCPNDIKVAISSLIFASARCGNIPELSVIRKLFGKRYGEKFAKVAVELFPGNLVNKQLAENLSEKYVTEDLKYAMVNKIARDNNCLEQNVLAIEYYPDWQQVQHIENKGYQLVENDPKINASISESKVHPSETLDIERDVKCVRSSLISKPCDSSCNTLPNSAFAVDSSAIMSIVPQYPQYILSYPMQDKFEKIVEVDFPKLFSSKMVDYVDEVEEYQFSLPKYGACHDDMLLNFNSFRLSGRERARYGFDESDIDQEDSMCESLTTMTSRRSKRTPRKRSKRRPSSIKNVGIIDIGHMVYYQKPCRKNQKKLMRSTKKNLQSDQNKDSNKPRLCLAEDEETSLLQHSEVGFESRLEELPCHEQDNLTTTNESAENQIKSEDSTRRINFHRKIKGCSLDKPCYYYLYDDNKDSLETQPLIEATSHVEQDCMHDECCPCRPFCEDGDNGNNETKEEIIASFSVSDPKINGSLTRKETEVHYSRAMTMPQERHIKGKDMLRTYSCQQYPNHVHPKLPDYEDIAVKFTALKRDHLQNKTTLESREAYTQD</sequence>
<dbReference type="PANTHER" id="PTHR12161:SF44">
    <property type="entry name" value="REGULATOR OF VPS4 ACTIVITY IN THE MVB PATHWAY PROTEIN"/>
    <property type="match status" value="1"/>
</dbReference>
<evidence type="ECO:0008006" key="5">
    <source>
        <dbReference type="Google" id="ProtNLM"/>
    </source>
</evidence>
<dbReference type="AlphaFoldDB" id="A0AAV0Z4C8"/>
<dbReference type="Pfam" id="PF03398">
    <property type="entry name" value="Ist1"/>
    <property type="match status" value="1"/>
</dbReference>
<feature type="region of interest" description="Disordered" evidence="2">
    <location>
        <begin position="405"/>
        <end position="425"/>
    </location>
</feature>